<dbReference type="InterPro" id="IPR003142">
    <property type="entry name" value="BPL_C"/>
</dbReference>
<dbReference type="HAMAP" id="MF_00978">
    <property type="entry name" value="Bifunct_BirA"/>
    <property type="match status" value="1"/>
</dbReference>
<dbReference type="GO" id="GO:0009249">
    <property type="term" value="P:protein lipoylation"/>
    <property type="evidence" value="ECO:0007669"/>
    <property type="project" value="UniProtKB-ARBA"/>
</dbReference>
<dbReference type="GO" id="GO:0006355">
    <property type="term" value="P:regulation of DNA-templated transcription"/>
    <property type="evidence" value="ECO:0007669"/>
    <property type="project" value="UniProtKB-UniRule"/>
</dbReference>
<evidence type="ECO:0000256" key="5">
    <source>
        <dbReference type="HAMAP-Rule" id="MF_00978"/>
    </source>
</evidence>
<dbReference type="PANTHER" id="PTHR12835">
    <property type="entry name" value="BIOTIN PROTEIN LIGASE"/>
    <property type="match status" value="1"/>
</dbReference>
<dbReference type="Pfam" id="PF03099">
    <property type="entry name" value="BPL_LplA_LipB"/>
    <property type="match status" value="1"/>
</dbReference>
<proteinExistence type="inferred from homology"/>
<feature type="binding site" evidence="5">
    <location>
        <position position="112"/>
    </location>
    <ligand>
        <name>biotin</name>
        <dbReference type="ChEBI" id="CHEBI:57586"/>
    </ligand>
</feature>
<keyword evidence="5" id="KW-0804">Transcription</keyword>
<dbReference type="InterPro" id="IPR045864">
    <property type="entry name" value="aa-tRNA-synth_II/BPL/LPL"/>
</dbReference>
<feature type="binding site" evidence="5">
    <location>
        <begin position="88"/>
        <end position="90"/>
    </location>
    <ligand>
        <name>biotin</name>
        <dbReference type="ChEBI" id="CHEBI:57586"/>
    </ligand>
</feature>
<evidence type="ECO:0000256" key="3">
    <source>
        <dbReference type="ARBA" id="ARBA00022840"/>
    </source>
</evidence>
<dbReference type="Proteomes" id="UP000886780">
    <property type="component" value="Unassembled WGS sequence"/>
</dbReference>
<comment type="similarity">
    <text evidence="5">Belongs to the biotin--protein ligase family.</text>
</comment>
<keyword evidence="5" id="KW-0805">Transcription regulation</keyword>
<dbReference type="NCBIfam" id="TIGR00121">
    <property type="entry name" value="birA_ligase"/>
    <property type="match status" value="1"/>
</dbReference>
<evidence type="ECO:0000256" key="2">
    <source>
        <dbReference type="ARBA" id="ARBA00022741"/>
    </source>
</evidence>
<gene>
    <name evidence="5" type="primary">birA</name>
    <name evidence="7" type="ORF">IAA28_02750</name>
</gene>
<feature type="DNA-binding region" description="H-T-H motif" evidence="5">
    <location>
        <begin position="18"/>
        <end position="37"/>
    </location>
</feature>
<keyword evidence="4 5" id="KW-0092">Biotin</keyword>
<evidence type="ECO:0000313" key="7">
    <source>
        <dbReference type="EMBL" id="HIX51708.1"/>
    </source>
</evidence>
<dbReference type="Pfam" id="PF02237">
    <property type="entry name" value="BPL_C"/>
    <property type="match status" value="1"/>
</dbReference>
<dbReference type="GO" id="GO:0005524">
    <property type="term" value="F:ATP binding"/>
    <property type="evidence" value="ECO:0007669"/>
    <property type="project" value="UniProtKB-UniRule"/>
</dbReference>
<dbReference type="InterPro" id="IPR008988">
    <property type="entry name" value="Transcriptional_repressor_C"/>
</dbReference>
<evidence type="ECO:0000313" key="8">
    <source>
        <dbReference type="Proteomes" id="UP000886780"/>
    </source>
</evidence>
<dbReference type="InterPro" id="IPR036388">
    <property type="entry name" value="WH-like_DNA-bd_sf"/>
</dbReference>
<feature type="binding site" evidence="5">
    <location>
        <position position="183"/>
    </location>
    <ligand>
        <name>biotin</name>
        <dbReference type="ChEBI" id="CHEBI:57586"/>
    </ligand>
</feature>
<keyword evidence="2 5" id="KW-0547">Nucleotide-binding</keyword>
<name>A0A9D1W395_9FIRM</name>
<sequence>MKQEILRLLKEEKGYVSGQALCDRFQVSRTAVWKAVRQLEEEGYVIEAVRNRGYRLTGCPDRLTEEELGAAIRGWAGRSICYREETESTNDLAKKLAAEGCPEGTLVTADYQSAGKGRRGRAWSSPKGEAVYMSLVLRPDLPPASASMVTLVGAMAVTAAVGRETGLSCQIKWPNDVVSGGRKVCGILTEMSAELDCIHYIVMGMGINTGQREFPEELREKATSLLLECGRPVNRCRLAAAVLEEFEGLYARFLEDGDLRGLAAEYNSRLAGLGREVRILDPAGAYTGVSRGIDEEGGLLVEMDGGDTRRVVSGEVSVRGLYGYV</sequence>
<dbReference type="SUPFAM" id="SSF50037">
    <property type="entry name" value="C-terminal domain of transcriptional repressors"/>
    <property type="match status" value="1"/>
</dbReference>
<comment type="caution">
    <text evidence="7">The sequence shown here is derived from an EMBL/GenBank/DDBJ whole genome shotgun (WGS) entry which is preliminary data.</text>
</comment>
<dbReference type="Pfam" id="PF08279">
    <property type="entry name" value="HTH_11"/>
    <property type="match status" value="1"/>
</dbReference>
<dbReference type="InterPro" id="IPR036390">
    <property type="entry name" value="WH_DNA-bd_sf"/>
</dbReference>
<comment type="function">
    <text evidence="5">Acts both as a biotin--[acetyl-CoA-carboxylase] ligase and a repressor.</text>
</comment>
<dbReference type="EMBL" id="DXEU01000050">
    <property type="protein sequence ID" value="HIX51708.1"/>
    <property type="molecule type" value="Genomic_DNA"/>
</dbReference>
<dbReference type="GO" id="GO:0004077">
    <property type="term" value="F:biotin--[biotin carboxyl-carrier protein] ligase activity"/>
    <property type="evidence" value="ECO:0007669"/>
    <property type="project" value="UniProtKB-UniRule"/>
</dbReference>
<keyword evidence="5" id="KW-0238">DNA-binding</keyword>
<dbReference type="GO" id="GO:0005737">
    <property type="term" value="C:cytoplasm"/>
    <property type="evidence" value="ECO:0007669"/>
    <property type="project" value="TreeGrafter"/>
</dbReference>
<dbReference type="PROSITE" id="PS51733">
    <property type="entry name" value="BPL_LPL_CATALYTIC"/>
    <property type="match status" value="1"/>
</dbReference>
<dbReference type="GO" id="GO:0003677">
    <property type="term" value="F:DNA binding"/>
    <property type="evidence" value="ECO:0007669"/>
    <property type="project" value="UniProtKB-UniRule"/>
</dbReference>
<feature type="domain" description="BPL/LPL catalytic" evidence="6">
    <location>
        <begin position="65"/>
        <end position="254"/>
    </location>
</feature>
<protein>
    <recommendedName>
        <fullName evidence="5">Bifunctional ligase/repressor BirA</fullName>
    </recommendedName>
    <alternativeName>
        <fullName evidence="5">Biotin--[acetyl-CoA-carboxylase] ligase</fullName>
        <ecNumber evidence="5">6.3.4.15</ecNumber>
    </alternativeName>
    <alternativeName>
        <fullName evidence="5">Biotin--protein ligase</fullName>
    </alternativeName>
    <alternativeName>
        <fullName evidence="5">Biotin-[acetyl-CoA carboxylase] synthetase</fullName>
    </alternativeName>
</protein>
<dbReference type="GO" id="GO:0016740">
    <property type="term" value="F:transferase activity"/>
    <property type="evidence" value="ECO:0007669"/>
    <property type="project" value="UniProtKB-ARBA"/>
</dbReference>
<dbReference type="Gene3D" id="2.30.30.100">
    <property type="match status" value="1"/>
</dbReference>
<dbReference type="PANTHER" id="PTHR12835:SF5">
    <property type="entry name" value="BIOTIN--PROTEIN LIGASE"/>
    <property type="match status" value="1"/>
</dbReference>
<reference evidence="7" key="2">
    <citation type="submission" date="2021-04" db="EMBL/GenBank/DDBJ databases">
        <authorList>
            <person name="Gilroy R."/>
        </authorList>
    </citation>
    <scope>NUCLEOTIDE SEQUENCE</scope>
    <source>
        <strain evidence="7">ChiGjej4B4-12881</strain>
    </source>
</reference>
<dbReference type="SUPFAM" id="SSF46785">
    <property type="entry name" value="Winged helix' DNA-binding domain"/>
    <property type="match status" value="1"/>
</dbReference>
<dbReference type="Gene3D" id="3.30.930.10">
    <property type="entry name" value="Bira Bifunctional Protein, Domain 2"/>
    <property type="match status" value="1"/>
</dbReference>
<dbReference type="SUPFAM" id="SSF55681">
    <property type="entry name" value="Class II aaRS and biotin synthetases"/>
    <property type="match status" value="1"/>
</dbReference>
<dbReference type="CDD" id="cd16442">
    <property type="entry name" value="BPL"/>
    <property type="match status" value="1"/>
</dbReference>
<organism evidence="7 8">
    <name type="scientific">Candidatus Lachnoclostridium stercoripullorum</name>
    <dbReference type="NCBI Taxonomy" id="2838635"/>
    <lineage>
        <taxon>Bacteria</taxon>
        <taxon>Bacillati</taxon>
        <taxon>Bacillota</taxon>
        <taxon>Clostridia</taxon>
        <taxon>Lachnospirales</taxon>
        <taxon>Lachnospiraceae</taxon>
    </lineage>
</organism>
<dbReference type="EC" id="6.3.4.15" evidence="5"/>
<evidence type="ECO:0000256" key="1">
    <source>
        <dbReference type="ARBA" id="ARBA00022598"/>
    </source>
</evidence>
<keyword evidence="1 5" id="KW-0436">Ligase</keyword>
<dbReference type="InterPro" id="IPR013196">
    <property type="entry name" value="HTH_11"/>
</dbReference>
<comment type="caution">
    <text evidence="5">Lacks conserved residue(s) required for the propagation of feature annotation.</text>
</comment>
<dbReference type="AlphaFoldDB" id="A0A9D1W395"/>
<dbReference type="InterPro" id="IPR030855">
    <property type="entry name" value="Bifunct_BirA"/>
</dbReference>
<comment type="catalytic activity">
    <reaction evidence="5">
        <text>biotin + L-lysyl-[protein] + ATP = N(6)-biotinyl-L-lysyl-[protein] + AMP + diphosphate + H(+)</text>
        <dbReference type="Rhea" id="RHEA:11756"/>
        <dbReference type="Rhea" id="RHEA-COMP:9752"/>
        <dbReference type="Rhea" id="RHEA-COMP:10505"/>
        <dbReference type="ChEBI" id="CHEBI:15378"/>
        <dbReference type="ChEBI" id="CHEBI:29969"/>
        <dbReference type="ChEBI" id="CHEBI:30616"/>
        <dbReference type="ChEBI" id="CHEBI:33019"/>
        <dbReference type="ChEBI" id="CHEBI:57586"/>
        <dbReference type="ChEBI" id="CHEBI:83144"/>
        <dbReference type="ChEBI" id="CHEBI:456215"/>
        <dbReference type="EC" id="6.3.4.15"/>
    </reaction>
</comment>
<evidence type="ECO:0000259" key="6">
    <source>
        <dbReference type="PROSITE" id="PS51733"/>
    </source>
</evidence>
<dbReference type="Gene3D" id="1.10.10.10">
    <property type="entry name" value="Winged helix-like DNA-binding domain superfamily/Winged helix DNA-binding domain"/>
    <property type="match status" value="1"/>
</dbReference>
<dbReference type="InterPro" id="IPR004408">
    <property type="entry name" value="Biotin_CoA_COase_ligase"/>
</dbReference>
<keyword evidence="5" id="KW-0678">Repressor</keyword>
<reference evidence="7" key="1">
    <citation type="journal article" date="2021" name="PeerJ">
        <title>Extensive microbial diversity within the chicken gut microbiome revealed by metagenomics and culture.</title>
        <authorList>
            <person name="Gilroy R."/>
            <person name="Ravi A."/>
            <person name="Getino M."/>
            <person name="Pursley I."/>
            <person name="Horton D.L."/>
            <person name="Alikhan N.F."/>
            <person name="Baker D."/>
            <person name="Gharbi K."/>
            <person name="Hall N."/>
            <person name="Watson M."/>
            <person name="Adriaenssens E.M."/>
            <person name="Foster-Nyarko E."/>
            <person name="Jarju S."/>
            <person name="Secka A."/>
            <person name="Antonio M."/>
            <person name="Oren A."/>
            <person name="Chaudhuri R.R."/>
            <person name="La Ragione R."/>
            <person name="Hildebrand F."/>
            <person name="Pallen M.J."/>
        </authorList>
    </citation>
    <scope>NUCLEOTIDE SEQUENCE</scope>
    <source>
        <strain evidence="7">ChiGjej4B4-12881</strain>
    </source>
</reference>
<accession>A0A9D1W395</accession>
<evidence type="ECO:0000256" key="4">
    <source>
        <dbReference type="ARBA" id="ARBA00023267"/>
    </source>
</evidence>
<dbReference type="InterPro" id="IPR004143">
    <property type="entry name" value="BPL_LPL_catalytic"/>
</dbReference>
<keyword evidence="3 5" id="KW-0067">ATP-binding</keyword>